<proteinExistence type="predicted"/>
<evidence type="ECO:0000313" key="1">
    <source>
        <dbReference type="EMBL" id="CDW49118.1"/>
    </source>
</evidence>
<reference evidence="1" key="1">
    <citation type="submission" date="2014-05" db="EMBL/GenBank/DDBJ databases">
        <authorList>
            <person name="Chronopoulou M."/>
        </authorList>
    </citation>
    <scope>NUCLEOTIDE SEQUENCE</scope>
    <source>
        <tissue evidence="1">Whole organism</tissue>
    </source>
</reference>
<dbReference type="AlphaFoldDB" id="A0A0K2VF04"/>
<protein>
    <submittedName>
        <fullName evidence="1">Uncharacterized protein</fullName>
    </submittedName>
</protein>
<sequence>MWSFCTGILCTPNSPYSSLKQQLTLTYATTALSSKTSSLYWKREFERRLKN</sequence>
<accession>A0A0K2VF04</accession>
<organism evidence="1">
    <name type="scientific">Lepeophtheirus salmonis</name>
    <name type="common">Salmon louse</name>
    <name type="synonym">Caligus salmonis</name>
    <dbReference type="NCBI Taxonomy" id="72036"/>
    <lineage>
        <taxon>Eukaryota</taxon>
        <taxon>Metazoa</taxon>
        <taxon>Ecdysozoa</taxon>
        <taxon>Arthropoda</taxon>
        <taxon>Crustacea</taxon>
        <taxon>Multicrustacea</taxon>
        <taxon>Hexanauplia</taxon>
        <taxon>Copepoda</taxon>
        <taxon>Siphonostomatoida</taxon>
        <taxon>Caligidae</taxon>
        <taxon>Lepeophtheirus</taxon>
    </lineage>
</organism>
<dbReference type="EMBL" id="HACA01031757">
    <property type="protein sequence ID" value="CDW49118.1"/>
    <property type="molecule type" value="Transcribed_RNA"/>
</dbReference>
<name>A0A0K2VF04_LEPSM</name>